<proteinExistence type="predicted"/>
<protein>
    <submittedName>
        <fullName evidence="1">Uncharacterized protein</fullName>
    </submittedName>
</protein>
<accession>A0A1X0P0S4</accession>
<keyword evidence="2" id="KW-1185">Reference proteome</keyword>
<dbReference type="GeneID" id="39983987"/>
<reference evidence="1 2" key="1">
    <citation type="submission" date="2017-03" db="EMBL/GenBank/DDBJ databases">
        <title>An alternative strategy for trypanosome survival in the mammalian bloodstream revealed through genome and transcriptome analysis of the ubiquitous bovine parasite Trypanosoma (Megatrypanum) theileri.</title>
        <authorList>
            <person name="Kelly S."/>
            <person name="Ivens A."/>
            <person name="Mott A."/>
            <person name="O'Neill E."/>
            <person name="Emms D."/>
            <person name="Macleod O."/>
            <person name="Voorheis P."/>
            <person name="Matthews J."/>
            <person name="Matthews K."/>
            <person name="Carrington M."/>
        </authorList>
    </citation>
    <scope>NUCLEOTIDE SEQUENCE [LARGE SCALE GENOMIC DNA]</scope>
    <source>
        <strain evidence="1">Edinburgh</strain>
    </source>
</reference>
<evidence type="ECO:0000313" key="1">
    <source>
        <dbReference type="EMBL" id="ORC90544.1"/>
    </source>
</evidence>
<comment type="caution">
    <text evidence="1">The sequence shown here is derived from an EMBL/GenBank/DDBJ whole genome shotgun (WGS) entry which is preliminary data.</text>
</comment>
<dbReference type="OrthoDB" id="270202at2759"/>
<gene>
    <name evidence="1" type="ORF">TM35_000083420</name>
</gene>
<sequence length="114" mass="13297">MQPQAPPMTSFEQNATQAFQLMGSIRMQSALLHRGTTFCFDRCLDTEELYTLLRTTQAPIRYRLNADLEEKKCTTNCGAKWDELYRLTTMRVNEDETRKVQMEAMASMMEAMQR</sequence>
<organism evidence="1 2">
    <name type="scientific">Trypanosoma theileri</name>
    <dbReference type="NCBI Taxonomy" id="67003"/>
    <lineage>
        <taxon>Eukaryota</taxon>
        <taxon>Discoba</taxon>
        <taxon>Euglenozoa</taxon>
        <taxon>Kinetoplastea</taxon>
        <taxon>Metakinetoplastina</taxon>
        <taxon>Trypanosomatida</taxon>
        <taxon>Trypanosomatidae</taxon>
        <taxon>Trypanosoma</taxon>
    </lineage>
</organism>
<dbReference type="AlphaFoldDB" id="A0A1X0P0S4"/>
<evidence type="ECO:0000313" key="2">
    <source>
        <dbReference type="Proteomes" id="UP000192257"/>
    </source>
</evidence>
<name>A0A1X0P0S4_9TRYP</name>
<dbReference type="EMBL" id="NBCO01000008">
    <property type="protein sequence ID" value="ORC90544.1"/>
    <property type="molecule type" value="Genomic_DNA"/>
</dbReference>
<dbReference type="RefSeq" id="XP_028884610.1">
    <property type="nucleotide sequence ID" value="XM_029024207.1"/>
</dbReference>
<dbReference type="Proteomes" id="UP000192257">
    <property type="component" value="Unassembled WGS sequence"/>
</dbReference>
<dbReference type="VEuPathDB" id="TriTrypDB:TM35_000083420"/>